<dbReference type="Proteomes" id="UP001443914">
    <property type="component" value="Unassembled WGS sequence"/>
</dbReference>
<gene>
    <name evidence="5" type="ORF">RND81_06G166800</name>
</gene>
<keyword evidence="3" id="KW-0732">Signal</keyword>
<accession>A0AAW1K706</accession>
<dbReference type="EMBL" id="JBDFQZ010000006">
    <property type="protein sequence ID" value="KAK9715456.1"/>
    <property type="molecule type" value="Genomic_DNA"/>
</dbReference>
<name>A0AAW1K706_SAPOF</name>
<dbReference type="PANTHER" id="PTHR31513">
    <property type="entry name" value="EPHRIN TYPE-B RECEPTOR"/>
    <property type="match status" value="1"/>
</dbReference>
<feature type="signal peptide" evidence="3">
    <location>
        <begin position="1"/>
        <end position="29"/>
    </location>
</feature>
<feature type="transmembrane region" description="Helical" evidence="2">
    <location>
        <begin position="1280"/>
        <end position="1301"/>
    </location>
</feature>
<evidence type="ECO:0000259" key="4">
    <source>
        <dbReference type="Pfam" id="PF26010"/>
    </source>
</evidence>
<evidence type="ECO:0000313" key="6">
    <source>
        <dbReference type="Proteomes" id="UP001443914"/>
    </source>
</evidence>
<feature type="transmembrane region" description="Helical" evidence="2">
    <location>
        <begin position="1350"/>
        <end position="1370"/>
    </location>
</feature>
<reference evidence="5" key="1">
    <citation type="submission" date="2024-03" db="EMBL/GenBank/DDBJ databases">
        <title>WGS assembly of Saponaria officinalis var. Norfolk2.</title>
        <authorList>
            <person name="Jenkins J."/>
            <person name="Shu S."/>
            <person name="Grimwood J."/>
            <person name="Barry K."/>
            <person name="Goodstein D."/>
            <person name="Schmutz J."/>
            <person name="Leebens-Mack J."/>
            <person name="Osbourn A."/>
        </authorList>
    </citation>
    <scope>NUCLEOTIDE SEQUENCE [LARGE SCALE GENOMIC DNA]</scope>
    <source>
        <strain evidence="5">JIC</strain>
    </source>
</reference>
<evidence type="ECO:0000313" key="5">
    <source>
        <dbReference type="EMBL" id="KAK9715456.1"/>
    </source>
</evidence>
<protein>
    <recommendedName>
        <fullName evidence="4">DUF8003 domain-containing protein</fullName>
    </recommendedName>
</protein>
<dbReference type="PANTHER" id="PTHR31513:SF10">
    <property type="entry name" value="TYROSINE-PROTEIN KINASE EPHRIN TYPE A_B RECEPTOR-LIKE DOMAIN-CONTAINING PROTEIN"/>
    <property type="match status" value="1"/>
</dbReference>
<feature type="transmembrane region" description="Helical" evidence="2">
    <location>
        <begin position="886"/>
        <end position="906"/>
    </location>
</feature>
<dbReference type="InterPro" id="IPR058316">
    <property type="entry name" value="DUF8003"/>
</dbReference>
<feature type="domain" description="DUF8003" evidence="4">
    <location>
        <begin position="798"/>
        <end position="871"/>
    </location>
</feature>
<keyword evidence="2" id="KW-0472">Membrane</keyword>
<keyword evidence="2" id="KW-0812">Transmembrane</keyword>
<feature type="transmembrane region" description="Helical" evidence="2">
    <location>
        <begin position="1008"/>
        <end position="1026"/>
    </location>
</feature>
<dbReference type="Pfam" id="PF26010">
    <property type="entry name" value="DUF8003"/>
    <property type="match status" value="1"/>
</dbReference>
<organism evidence="5 6">
    <name type="scientific">Saponaria officinalis</name>
    <name type="common">Common soapwort</name>
    <name type="synonym">Lychnis saponaria</name>
    <dbReference type="NCBI Taxonomy" id="3572"/>
    <lineage>
        <taxon>Eukaryota</taxon>
        <taxon>Viridiplantae</taxon>
        <taxon>Streptophyta</taxon>
        <taxon>Embryophyta</taxon>
        <taxon>Tracheophyta</taxon>
        <taxon>Spermatophyta</taxon>
        <taxon>Magnoliopsida</taxon>
        <taxon>eudicotyledons</taxon>
        <taxon>Gunneridae</taxon>
        <taxon>Pentapetalae</taxon>
        <taxon>Caryophyllales</taxon>
        <taxon>Caryophyllaceae</taxon>
        <taxon>Caryophylleae</taxon>
        <taxon>Saponaria</taxon>
    </lineage>
</organism>
<evidence type="ECO:0000256" key="2">
    <source>
        <dbReference type="SAM" id="Phobius"/>
    </source>
</evidence>
<feature type="chain" id="PRO_5043721539" description="DUF8003 domain-containing protein" evidence="3">
    <location>
        <begin position="30"/>
        <end position="1436"/>
    </location>
</feature>
<comment type="caution">
    <text evidence="5">The sequence shown here is derived from an EMBL/GenBank/DDBJ whole genome shotgun (WGS) entry which is preliminary data.</text>
</comment>
<feature type="transmembrane region" description="Helical" evidence="2">
    <location>
        <begin position="1308"/>
        <end position="1330"/>
    </location>
</feature>
<proteinExistence type="predicted"/>
<keyword evidence="6" id="KW-1185">Reference proteome</keyword>
<sequence length="1436" mass="154875">MSEMCRGLINFCVVYVFLILVLNPNFTFSDNDDEFSIIENENSYLFHGDYSPPSPEPPSLPPLPPSATCEGDLKGFGSFDSVCKLSSSVKISNDLYIEGNGSFEIGDGVRINCPISGCLITVNLRGEFKLGRNAYVRGGALWVNSSSAVLLEGSVVNVSGMGGMTPAHTTGTPTGLQGAGAGHGGRGANCLYDNTKLPEDVWGGDAYAWSELSEPWSFGSRGGTTSREVDFGGEGGGRIWFDVTDSIELSGSLLADGGKAGAKGGGGAGGSIFIRATKMTGSGRVSASGGDGFGGGGGGRVSVSIFSRHDDQEFLVHGGRSYGCPQNSGAAGTFYDAVPRRLIIDNNNLSTDTNTLLLEFPNQPLWTNVYVQNQAKAIVPLLWSRVQVQGLVSLSAGGAMTFGLAHFATSAFELIAEELLMSDSLIKVYGALRMTVKMHLMLNSKIMIEGNGDSIVSTSLLETSNLLVLKGSSLIHSTANLGIHGQGYMNLSGAGNVVEAQRLVLSLFFSINVGPDSVLRGPLKNASAHIVTPHLYCDEKCPVEILHPPEDCNVNSSLPFTLQVCRVEDVKVDGFVEGSVVHFHWVRSVAISSTGMVTASGLGCVGGVGRGKLLSNGLGGGGGYGGNGGDGYYDGSFVGGGASYGDADLPCELGSGSGNKSLAGSTAGGGIIVMGSLEHSLPSLSIDGIINADGQSYEERIRKQEIRMFSNIGPGGGSGGTILFFVHTLALGHSSAISAVGGAGSPYGGGGGGGRVHFHWADISVGNEYLPIASVAGDIFVRGGSGRSRGNTGEEGSITGKTCPIGLHGIFCEECPVGTFKNVSGSDATLCHSCPANELPDRGIFISVRGGVTETPCPYKCISDRYHLPYCWTTLEELMYAFGGPWWFSVSLSILLILLALVLSVARMKLASGDEPPGLLPPRRRTQLDHSFPFLESLNEVMETNRKEETRSHVHRMYFLGPNTFSDPWHLPHSPPDQVLEIVYEDAFIRFVDEINGVASYQWWEGSVYSILSVMAYPLAWSWLQWRRRKKLQRLREFVRSEYDHSCLRSCRSRALYEGLKLSATSDLMLAFLDFYLGGDEKRSDLPHRLQARLPLTLIFGGDGSYMAPFSLHNDNVLTSLISQSVPSTLWYRFVACLNAQLRLVHRGKLKTTFKYIVEWLETLANPALSRHGLRVDLAWFQQTTGAYYQFGLLVHQVRTTQVNGGSPNGYRAPKPSSSSPRGAQMDHLVDNELILTNKNISGIILQPDKNLHMLKDGNNIFRSVNFILRNTKPAGHQDLIGLALSILLLGDFSLVLLTLIELYSTSLLVFFLVLFILPLGIFLPFPAGINALFSRGPKKSAGLARIHGLWNVTSLINVITALICGFVHYKTQTRNKPMNMHSLNFSREENEWWLLPSGLLICKLLEARFIDYHIANQEISDLTLYSKDPDLLWQS</sequence>
<evidence type="ECO:0000256" key="3">
    <source>
        <dbReference type="SAM" id="SignalP"/>
    </source>
</evidence>
<feature type="region of interest" description="Disordered" evidence="1">
    <location>
        <begin position="1204"/>
        <end position="1223"/>
    </location>
</feature>
<evidence type="ECO:0000256" key="1">
    <source>
        <dbReference type="SAM" id="MobiDB-lite"/>
    </source>
</evidence>
<keyword evidence="2" id="KW-1133">Transmembrane helix</keyword>